<reference evidence="2 3" key="1">
    <citation type="submission" date="2024-04" db="EMBL/GenBank/DDBJ databases">
        <title>Dissimilatory iodate-reducing microorganisms contribute to the enrichment of iodine in groundwater.</title>
        <authorList>
            <person name="Jiang Z."/>
        </authorList>
    </citation>
    <scope>NUCLEOTIDE SEQUENCE [LARGE SCALE GENOMIC DNA]</scope>
    <source>
        <strain evidence="2 3">NCP973</strain>
    </source>
</reference>
<dbReference type="PANTHER" id="PTHR35862">
    <property type="entry name" value="FELS-2 PROPHAGE PROTEIN"/>
    <property type="match status" value="1"/>
</dbReference>
<dbReference type="PIRSF" id="PIRSF020481">
    <property type="entry name" value="BAP"/>
    <property type="match status" value="1"/>
</dbReference>
<dbReference type="InterPro" id="IPR058531">
    <property type="entry name" value="Baseplate_J_M"/>
</dbReference>
<dbReference type="InterPro" id="IPR014507">
    <property type="entry name" value="Baseplate_assembly_J_pred"/>
</dbReference>
<evidence type="ECO:0000259" key="1">
    <source>
        <dbReference type="Pfam" id="PF26078"/>
    </source>
</evidence>
<dbReference type="InterPro" id="IPR052726">
    <property type="entry name" value="Phage_Baseplate_Hub"/>
</dbReference>
<evidence type="ECO:0000313" key="3">
    <source>
        <dbReference type="Proteomes" id="UP001479520"/>
    </source>
</evidence>
<feature type="domain" description="Baseplate J-like central" evidence="1">
    <location>
        <begin position="132"/>
        <end position="203"/>
    </location>
</feature>
<keyword evidence="3" id="KW-1185">Reference proteome</keyword>
<gene>
    <name evidence="2" type="ORF">AADV58_10220</name>
</gene>
<dbReference type="PANTHER" id="PTHR35862:SF1">
    <property type="entry name" value="FELS-2 PROPHAGE PROTEIN"/>
    <property type="match status" value="1"/>
</dbReference>
<dbReference type="EMBL" id="CP151406">
    <property type="protein sequence ID" value="WZJ20329.1"/>
    <property type="molecule type" value="Genomic_DNA"/>
</dbReference>
<sequence length="297" mass="31262">MTVDISSLPAPDVIEALAFETILSEIKADLISRYPAAALVIDLESDPLIKLMQVFAYRELSLRGRYNDEARALLLARAVGADLDHIGATYYQEARLVVSAGDPSTIPPTAATMESDADYRARLALKPESYSVAGPTQAYRFFAMSADGRVKDASVDCPEGGTTRIFVLSRDGAGVPDAEIVAAVDAALTAESRRPLSEAVVVAPAEIVEYTLDIALTFFAGPSVEVGLSAALAALQKFADDNHRLNADIHRSAIDAAAHVPGVKMVSVITPPSDVICANGQAPYCTGINITVAGISA</sequence>
<dbReference type="Pfam" id="PF26078">
    <property type="entry name" value="Baseplate_J_M"/>
    <property type="match status" value="1"/>
</dbReference>
<dbReference type="RefSeq" id="WP_341743100.1">
    <property type="nucleotide sequence ID" value="NZ_CP151406.1"/>
</dbReference>
<proteinExistence type="predicted"/>
<organism evidence="2 3">
    <name type="scientific">Azonexus hydrophilus</name>
    <dbReference type="NCBI Taxonomy" id="418702"/>
    <lineage>
        <taxon>Bacteria</taxon>
        <taxon>Pseudomonadati</taxon>
        <taxon>Pseudomonadota</taxon>
        <taxon>Betaproteobacteria</taxon>
        <taxon>Rhodocyclales</taxon>
        <taxon>Azonexaceae</taxon>
        <taxon>Azonexus</taxon>
    </lineage>
</organism>
<dbReference type="Proteomes" id="UP001479520">
    <property type="component" value="Chromosome"/>
</dbReference>
<evidence type="ECO:0000313" key="2">
    <source>
        <dbReference type="EMBL" id="WZJ20329.1"/>
    </source>
</evidence>
<protein>
    <submittedName>
        <fullName evidence="2">Baseplate J/gp47 family protein</fullName>
    </submittedName>
</protein>
<name>A0ABZ2XCH1_9RHOO</name>
<accession>A0ABZ2XCH1</accession>